<keyword evidence="3" id="KW-1185">Reference proteome</keyword>
<organism evidence="2 3">
    <name type="scientific">Decorospora gaudefroyi</name>
    <dbReference type="NCBI Taxonomy" id="184978"/>
    <lineage>
        <taxon>Eukaryota</taxon>
        <taxon>Fungi</taxon>
        <taxon>Dikarya</taxon>
        <taxon>Ascomycota</taxon>
        <taxon>Pezizomycotina</taxon>
        <taxon>Dothideomycetes</taxon>
        <taxon>Pleosporomycetidae</taxon>
        <taxon>Pleosporales</taxon>
        <taxon>Pleosporineae</taxon>
        <taxon>Pleosporaceae</taxon>
        <taxon>Decorospora</taxon>
    </lineage>
</organism>
<gene>
    <name evidence="2" type="ORF">BDW02DRAFT_183943</name>
</gene>
<protein>
    <submittedName>
        <fullName evidence="2">HET-domain-containing protein</fullName>
    </submittedName>
</protein>
<feature type="domain" description="Heterokaryon incompatibility" evidence="1">
    <location>
        <begin position="250"/>
        <end position="397"/>
    </location>
</feature>
<dbReference type="AlphaFoldDB" id="A0A6A5K3K6"/>
<dbReference type="PANTHER" id="PTHR33112">
    <property type="entry name" value="DOMAIN PROTEIN, PUTATIVE-RELATED"/>
    <property type="match status" value="1"/>
</dbReference>
<accession>A0A6A5K3K6</accession>
<evidence type="ECO:0000313" key="2">
    <source>
        <dbReference type="EMBL" id="KAF1829084.1"/>
    </source>
</evidence>
<sequence length="727" mass="82627">MPRSITEHVHNLTRTYHWIASHLLHANASDSHEAENTRPLTISFEGAMLCETCSSVFEKAFKYDCVGFFPRLSHHVTFAGLMAAAQGCCYICFNILEQLQDELYDPSTLTMDDDGALFTWEGTSATFGCSAWVSIYLSPMDSQPRPRLKNWSFTAVHASLMEESFDFNFFDTKSNLVVAKHKFYDTVAPTSGSPLVGRLARHWYEHCRDSHASCSRTAVSDKWYPPRMLDVRTTPPRIVLEKDICHGYDFAALSHCWGQKKFLTLTHERLEDFQRNGIALNDLPQNFRDAIVACRGVGIPYLWIDSLCIFQSGDGSYEDWTRHVKSMKRIYAESDLCISTAAAPDATQSCFRERDVRLVEPTVVISGGEPHIVHYSDHALQGFRKLPIASRAWALQERLLSNRILTYGHHQAYYECVECDTKNVCETFPTGIDGICSTRGPFSLPQVPDDASFNLDHYHAWLDSLELYSERQLTRSNDDKFAAFSGIVEHMHKVFSESAYIAGFFAFELPISLLWQVRTAPKSRLTGDHLLYRAPSWSWAATDVPIQCCGHWTSYPYNYTEPITSTARFPLVASLAKYDVQLVDPETPFSQLSYVEITLRASLLPLRWYRRQQSQGLAATTYQLAGTDYDGSHIFSLFHFDSIEDYEEKQDDVFFLPVLVTRSSPDLANSLIVRVASSGRQQQSGSQKEEDVQELRTTYKRIGVANIQDDELYDRLLAVPEQDVVLV</sequence>
<reference evidence="2" key="1">
    <citation type="submission" date="2020-01" db="EMBL/GenBank/DDBJ databases">
        <authorList>
            <consortium name="DOE Joint Genome Institute"/>
            <person name="Haridas S."/>
            <person name="Albert R."/>
            <person name="Binder M."/>
            <person name="Bloem J."/>
            <person name="Labutti K."/>
            <person name="Salamov A."/>
            <person name="Andreopoulos B."/>
            <person name="Baker S.E."/>
            <person name="Barry K."/>
            <person name="Bills G."/>
            <person name="Bluhm B.H."/>
            <person name="Cannon C."/>
            <person name="Castanera R."/>
            <person name="Culley D.E."/>
            <person name="Daum C."/>
            <person name="Ezra D."/>
            <person name="Gonzalez J.B."/>
            <person name="Henrissat B."/>
            <person name="Kuo A."/>
            <person name="Liang C."/>
            <person name="Lipzen A."/>
            <person name="Lutzoni F."/>
            <person name="Magnuson J."/>
            <person name="Mondo S."/>
            <person name="Nolan M."/>
            <person name="Ohm R."/>
            <person name="Pangilinan J."/>
            <person name="Park H.-J."/>
            <person name="Ramirez L."/>
            <person name="Alfaro M."/>
            <person name="Sun H."/>
            <person name="Tritt A."/>
            <person name="Yoshinaga Y."/>
            <person name="Zwiers L.-H."/>
            <person name="Turgeon B.G."/>
            <person name="Goodwin S.B."/>
            <person name="Spatafora J.W."/>
            <person name="Crous P.W."/>
            <person name="Grigoriev I.V."/>
        </authorList>
    </citation>
    <scope>NUCLEOTIDE SEQUENCE</scope>
    <source>
        <strain evidence="2">P77</strain>
    </source>
</reference>
<dbReference type="EMBL" id="ML975468">
    <property type="protein sequence ID" value="KAF1829084.1"/>
    <property type="molecule type" value="Genomic_DNA"/>
</dbReference>
<dbReference type="Proteomes" id="UP000800040">
    <property type="component" value="Unassembled WGS sequence"/>
</dbReference>
<proteinExistence type="predicted"/>
<evidence type="ECO:0000259" key="1">
    <source>
        <dbReference type="Pfam" id="PF06985"/>
    </source>
</evidence>
<evidence type="ECO:0000313" key="3">
    <source>
        <dbReference type="Proteomes" id="UP000800040"/>
    </source>
</evidence>
<dbReference type="OrthoDB" id="2958217at2759"/>
<dbReference type="InterPro" id="IPR010730">
    <property type="entry name" value="HET"/>
</dbReference>
<name>A0A6A5K3K6_9PLEO</name>
<dbReference type="Pfam" id="PF06985">
    <property type="entry name" value="HET"/>
    <property type="match status" value="1"/>
</dbReference>
<dbReference type="PANTHER" id="PTHR33112:SF10">
    <property type="entry name" value="TOL"/>
    <property type="match status" value="1"/>
</dbReference>